<sequence length="159" mass="18125">MISRKLVHSQLSRESIAEQRNRCQSQYEEAPRFGLMSEAWSLALAFPCVLSHFSSFSFIFFSLILSSRASSRPILFSFVLFALFSPLYLSITYLFSFLPVSVGCAARTTVARGPRALICFVFFLLLFFFLFHALEVSVIYTSVSKSRTSNRRLVDLFAQ</sequence>
<feature type="transmembrane region" description="Helical" evidence="1">
    <location>
        <begin position="74"/>
        <end position="95"/>
    </location>
</feature>
<evidence type="ECO:0000256" key="1">
    <source>
        <dbReference type="SAM" id="Phobius"/>
    </source>
</evidence>
<keyword evidence="1" id="KW-0812">Transmembrane</keyword>
<feature type="transmembrane region" description="Helical" evidence="1">
    <location>
        <begin position="39"/>
        <end position="65"/>
    </location>
</feature>
<keyword evidence="1" id="KW-0472">Membrane</keyword>
<organism evidence="2 3">
    <name type="scientific">Xylocopa violacea</name>
    <name type="common">Violet carpenter bee</name>
    <name type="synonym">Apis violacea</name>
    <dbReference type="NCBI Taxonomy" id="135666"/>
    <lineage>
        <taxon>Eukaryota</taxon>
        <taxon>Metazoa</taxon>
        <taxon>Ecdysozoa</taxon>
        <taxon>Arthropoda</taxon>
        <taxon>Hexapoda</taxon>
        <taxon>Insecta</taxon>
        <taxon>Pterygota</taxon>
        <taxon>Neoptera</taxon>
        <taxon>Endopterygota</taxon>
        <taxon>Hymenoptera</taxon>
        <taxon>Apocrita</taxon>
        <taxon>Aculeata</taxon>
        <taxon>Apoidea</taxon>
        <taxon>Anthophila</taxon>
        <taxon>Apidae</taxon>
        <taxon>Xylocopa</taxon>
        <taxon>Xylocopa</taxon>
    </lineage>
</organism>
<protein>
    <recommendedName>
        <fullName evidence="4">Transmembrane protein</fullName>
    </recommendedName>
</protein>
<proteinExistence type="predicted"/>
<keyword evidence="3" id="KW-1185">Reference proteome</keyword>
<comment type="caution">
    <text evidence="2">The sequence shown here is derived from an EMBL/GenBank/DDBJ whole genome shotgun (WGS) entry which is preliminary data.</text>
</comment>
<dbReference type="EMBL" id="CAXAJV020001288">
    <property type="protein sequence ID" value="CAL7938199.1"/>
    <property type="molecule type" value="Genomic_DNA"/>
</dbReference>
<evidence type="ECO:0008006" key="4">
    <source>
        <dbReference type="Google" id="ProtNLM"/>
    </source>
</evidence>
<feature type="transmembrane region" description="Helical" evidence="1">
    <location>
        <begin position="115"/>
        <end position="143"/>
    </location>
</feature>
<keyword evidence="1" id="KW-1133">Transmembrane helix</keyword>
<dbReference type="Proteomes" id="UP001642520">
    <property type="component" value="Unassembled WGS sequence"/>
</dbReference>
<accession>A0ABP1NB36</accession>
<evidence type="ECO:0000313" key="3">
    <source>
        <dbReference type="Proteomes" id="UP001642520"/>
    </source>
</evidence>
<gene>
    <name evidence="2" type="ORF">XYLVIOL_LOCUS3149</name>
</gene>
<reference evidence="2 3" key="1">
    <citation type="submission" date="2024-08" db="EMBL/GenBank/DDBJ databases">
        <authorList>
            <person name="Will J Nash"/>
            <person name="Angela Man"/>
            <person name="Seanna McTaggart"/>
            <person name="Kendall Baker"/>
            <person name="Tom Barker"/>
            <person name="Leah Catchpole"/>
            <person name="Alex Durrant"/>
            <person name="Karim Gharbi"/>
            <person name="Naomi Irish"/>
            <person name="Gemy Kaithakottil"/>
            <person name="Debby Ku"/>
            <person name="Aaliyah Providence"/>
            <person name="Felix Shaw"/>
            <person name="David Swarbreck"/>
            <person name="Chris Watkins"/>
            <person name="Ann M. McCartney"/>
            <person name="Giulio Formenti"/>
            <person name="Alice Mouton"/>
            <person name="Noel Vella"/>
            <person name="Bjorn M von Reumont"/>
            <person name="Adriana Vella"/>
            <person name="Wilfried Haerty"/>
        </authorList>
    </citation>
    <scope>NUCLEOTIDE SEQUENCE [LARGE SCALE GENOMIC DNA]</scope>
</reference>
<name>A0ABP1NB36_XYLVO</name>
<evidence type="ECO:0000313" key="2">
    <source>
        <dbReference type="EMBL" id="CAL7938199.1"/>
    </source>
</evidence>